<evidence type="ECO:0000256" key="1">
    <source>
        <dbReference type="ARBA" id="ARBA00001974"/>
    </source>
</evidence>
<dbReference type="Gene3D" id="3.90.700.10">
    <property type="entry name" value="Succinate dehydrogenase/fumarate reductase flavoprotein, catalytic domain"/>
    <property type="match status" value="1"/>
</dbReference>
<keyword evidence="7" id="KW-0662">Pyridine nucleotide biosynthesis</keyword>
<dbReference type="SUPFAM" id="SSF56425">
    <property type="entry name" value="Succinate dehydrogenase/fumarate reductase flavoprotein, catalytic domain"/>
    <property type="match status" value="1"/>
</dbReference>
<comment type="similarity">
    <text evidence="3">Belongs to the FAD-dependent oxidoreductase 2 family. NadB subfamily.</text>
</comment>
<keyword evidence="6" id="KW-0285">Flavoprotein</keyword>
<evidence type="ECO:0000256" key="10">
    <source>
        <dbReference type="ARBA" id="ARBA00029426"/>
    </source>
</evidence>
<proteinExistence type="inferred from homology"/>
<dbReference type="EMBL" id="JAVDYJ010000001">
    <property type="protein sequence ID" value="MDR7347528.1"/>
    <property type="molecule type" value="Genomic_DNA"/>
</dbReference>
<organism evidence="15 16">
    <name type="scientific">Enteractinococcus fodinae</name>
    <dbReference type="NCBI Taxonomy" id="684663"/>
    <lineage>
        <taxon>Bacteria</taxon>
        <taxon>Bacillati</taxon>
        <taxon>Actinomycetota</taxon>
        <taxon>Actinomycetes</taxon>
        <taxon>Micrococcales</taxon>
        <taxon>Micrococcaceae</taxon>
    </lineage>
</organism>
<keyword evidence="8" id="KW-0274">FAD</keyword>
<evidence type="ECO:0000259" key="14">
    <source>
        <dbReference type="Pfam" id="PF02910"/>
    </source>
</evidence>
<evidence type="ECO:0000256" key="6">
    <source>
        <dbReference type="ARBA" id="ARBA00022630"/>
    </source>
</evidence>
<feature type="domain" description="FAD-dependent oxidoreductase 2 FAD-binding" evidence="13">
    <location>
        <begin position="2"/>
        <end position="381"/>
    </location>
</feature>
<reference evidence="15 16" key="1">
    <citation type="submission" date="2023-07" db="EMBL/GenBank/DDBJ databases">
        <title>Sequencing the genomes of 1000 actinobacteria strains.</title>
        <authorList>
            <person name="Klenk H.-P."/>
        </authorList>
    </citation>
    <scope>NUCLEOTIDE SEQUENCE [LARGE SCALE GENOMIC DNA]</scope>
    <source>
        <strain evidence="15 16">DSM 22966</strain>
    </source>
</reference>
<comment type="function">
    <text evidence="10">Catalyzes the oxidation of L-aspartate to iminoaspartate, the first step in the de novo biosynthesis of NAD(+).</text>
</comment>
<evidence type="ECO:0000256" key="11">
    <source>
        <dbReference type="ARBA" id="ARBA00030386"/>
    </source>
</evidence>
<evidence type="ECO:0000256" key="12">
    <source>
        <dbReference type="ARBA" id="ARBA00048305"/>
    </source>
</evidence>
<dbReference type="InterPro" id="IPR005288">
    <property type="entry name" value="NadB"/>
</dbReference>
<dbReference type="SUPFAM" id="SSF46977">
    <property type="entry name" value="Succinate dehydrogenase/fumarate reductase flavoprotein C-terminal domain"/>
    <property type="match status" value="1"/>
</dbReference>
<dbReference type="InterPro" id="IPR015939">
    <property type="entry name" value="Fum_Rdtase/Succ_DH_flav-like_C"/>
</dbReference>
<sequence>MIVVIGAGVAGLTAVDRLAREGVPVTLVTTGRFGVDELAAGNTALAQGGIAAALGPSDTPASHAADTVTAGAGLVDAHVARLLAEQGIGCVHDLLDEGFPADRDDSGDLIFGLEGAHSTARIVHAGEDRSGAALSAFLTQKVQRHIADGTVRLIDEATVTQFATESGRVIGVYYTTPHGDAKLDASAVILATGGYAGLYASTSSSAAVTGRGILAAANAGAVLADLEFVQFHPTVLSVSGELISEAVRGAGAVLRDSTGKRFMLGTHPDAELAPRDVVSRTSAAVMHQEATSSVWLDATVIDQTQGPGTLARRFPVLTSRLATHGIDWTTEWVPVAPAAHYCMGGVATDTWGRTSVAGLYAVGEAASSGVHGANRLASNSLLEGLVFGARAAQAAREDRHHPSWPLESAFRQFISTAHVVGYAPSPAPPTTEAEGKLRALTQQYAGLVRTRAGLTTLLVALDGIDHPLTPLVRALGMAALARTESRGGHWREDYPEPDPAQATRNAWRLIPSDHPEVRHPTTTTKELYHHVDV</sequence>
<name>A0ABU2B1P6_9MICC</name>
<keyword evidence="9 15" id="KW-0560">Oxidoreductase</keyword>
<evidence type="ECO:0000256" key="9">
    <source>
        <dbReference type="ARBA" id="ARBA00023002"/>
    </source>
</evidence>
<keyword evidence="16" id="KW-1185">Reference proteome</keyword>
<evidence type="ECO:0000313" key="16">
    <source>
        <dbReference type="Proteomes" id="UP001183794"/>
    </source>
</evidence>
<evidence type="ECO:0000256" key="8">
    <source>
        <dbReference type="ARBA" id="ARBA00022827"/>
    </source>
</evidence>
<dbReference type="SUPFAM" id="SSF51905">
    <property type="entry name" value="FAD/NAD(P)-binding domain"/>
    <property type="match status" value="1"/>
</dbReference>
<protein>
    <recommendedName>
        <fullName evidence="5">L-aspartate oxidase</fullName>
        <ecNumber evidence="4">1.4.3.16</ecNumber>
    </recommendedName>
    <alternativeName>
        <fullName evidence="11">Quinolinate synthase B</fullName>
    </alternativeName>
</protein>
<evidence type="ECO:0000256" key="3">
    <source>
        <dbReference type="ARBA" id="ARBA00008562"/>
    </source>
</evidence>
<evidence type="ECO:0000256" key="5">
    <source>
        <dbReference type="ARBA" id="ARBA00021901"/>
    </source>
</evidence>
<dbReference type="InterPro" id="IPR036188">
    <property type="entry name" value="FAD/NAD-bd_sf"/>
</dbReference>
<dbReference type="RefSeq" id="WP_310173828.1">
    <property type="nucleotide sequence ID" value="NZ_BAABHE010000003.1"/>
</dbReference>
<dbReference type="Gene3D" id="3.50.50.60">
    <property type="entry name" value="FAD/NAD(P)-binding domain"/>
    <property type="match status" value="1"/>
</dbReference>
<dbReference type="InterPro" id="IPR037099">
    <property type="entry name" value="Fum_R/Succ_DH_flav-like_C_sf"/>
</dbReference>
<evidence type="ECO:0000313" key="15">
    <source>
        <dbReference type="EMBL" id="MDR7347528.1"/>
    </source>
</evidence>
<evidence type="ECO:0000256" key="7">
    <source>
        <dbReference type="ARBA" id="ARBA00022642"/>
    </source>
</evidence>
<feature type="domain" description="Fumarate reductase/succinate dehydrogenase flavoprotein-like C-terminal" evidence="14">
    <location>
        <begin position="474"/>
        <end position="502"/>
    </location>
</feature>
<evidence type="ECO:0000256" key="2">
    <source>
        <dbReference type="ARBA" id="ARBA00004950"/>
    </source>
</evidence>
<dbReference type="PRINTS" id="PR00368">
    <property type="entry name" value="FADPNR"/>
</dbReference>
<dbReference type="Pfam" id="PF02910">
    <property type="entry name" value="Succ_DH_flav_C"/>
    <property type="match status" value="1"/>
</dbReference>
<evidence type="ECO:0000256" key="4">
    <source>
        <dbReference type="ARBA" id="ARBA00012173"/>
    </source>
</evidence>
<dbReference type="GO" id="GO:0008734">
    <property type="term" value="F:L-aspartate oxidase activity"/>
    <property type="evidence" value="ECO:0007669"/>
    <property type="project" value="UniProtKB-EC"/>
</dbReference>
<dbReference type="Pfam" id="PF00890">
    <property type="entry name" value="FAD_binding_2"/>
    <property type="match status" value="1"/>
</dbReference>
<evidence type="ECO:0000259" key="13">
    <source>
        <dbReference type="Pfam" id="PF00890"/>
    </source>
</evidence>
<dbReference type="EC" id="1.4.3.16" evidence="4"/>
<dbReference type="PANTHER" id="PTHR42716:SF2">
    <property type="entry name" value="L-ASPARTATE OXIDASE, CHLOROPLASTIC"/>
    <property type="match status" value="1"/>
</dbReference>
<dbReference type="InterPro" id="IPR003953">
    <property type="entry name" value="FAD-dep_OxRdtase_2_FAD-bd"/>
</dbReference>
<dbReference type="Proteomes" id="UP001183794">
    <property type="component" value="Unassembled WGS sequence"/>
</dbReference>
<accession>A0ABU2B1P6</accession>
<dbReference type="PANTHER" id="PTHR42716">
    <property type="entry name" value="L-ASPARTATE OXIDASE"/>
    <property type="match status" value="1"/>
</dbReference>
<comment type="pathway">
    <text evidence="2">Cofactor biosynthesis; NAD(+) biosynthesis; iminoaspartate from L-aspartate (oxidase route): step 1/1.</text>
</comment>
<comment type="cofactor">
    <cofactor evidence="1">
        <name>FAD</name>
        <dbReference type="ChEBI" id="CHEBI:57692"/>
    </cofactor>
</comment>
<comment type="caution">
    <text evidence="15">The sequence shown here is derived from an EMBL/GenBank/DDBJ whole genome shotgun (WGS) entry which is preliminary data.</text>
</comment>
<comment type="catalytic activity">
    <reaction evidence="12">
        <text>L-aspartate + O2 = iminosuccinate + H2O2</text>
        <dbReference type="Rhea" id="RHEA:25876"/>
        <dbReference type="ChEBI" id="CHEBI:15379"/>
        <dbReference type="ChEBI" id="CHEBI:16240"/>
        <dbReference type="ChEBI" id="CHEBI:29991"/>
        <dbReference type="ChEBI" id="CHEBI:77875"/>
        <dbReference type="EC" id="1.4.3.16"/>
    </reaction>
    <physiologicalReaction direction="left-to-right" evidence="12">
        <dbReference type="Rhea" id="RHEA:25877"/>
    </physiologicalReaction>
</comment>
<dbReference type="Gene3D" id="1.20.58.100">
    <property type="entry name" value="Fumarate reductase/succinate dehydrogenase flavoprotein-like, C-terminal domain"/>
    <property type="match status" value="1"/>
</dbReference>
<dbReference type="InterPro" id="IPR027477">
    <property type="entry name" value="Succ_DH/fumarate_Rdtase_cat_sf"/>
</dbReference>
<gene>
    <name evidence="15" type="ORF">J2S62_001785</name>
</gene>